<dbReference type="InterPro" id="IPR011009">
    <property type="entry name" value="Kinase-like_dom_sf"/>
</dbReference>
<reference evidence="9" key="1">
    <citation type="journal article" date="2022" name="Int. J. Mol. Sci.">
        <title>Draft Genome of Tanacetum Coccineum: Genomic Comparison of Closely Related Tanacetum-Family Plants.</title>
        <authorList>
            <person name="Yamashiro T."/>
            <person name="Shiraishi A."/>
            <person name="Nakayama K."/>
            <person name="Satake H."/>
        </authorList>
    </citation>
    <scope>NUCLEOTIDE SEQUENCE</scope>
</reference>
<dbReference type="Gene3D" id="3.40.50.300">
    <property type="entry name" value="P-loop containing nucleotide triphosphate hydrolases"/>
    <property type="match status" value="3"/>
</dbReference>
<dbReference type="SUPFAM" id="SSF56112">
    <property type="entry name" value="Protein kinase-like (PK-like)"/>
    <property type="match status" value="1"/>
</dbReference>
<feature type="compositionally biased region" description="Basic and acidic residues" evidence="7">
    <location>
        <begin position="731"/>
        <end position="759"/>
    </location>
</feature>
<evidence type="ECO:0000256" key="7">
    <source>
        <dbReference type="SAM" id="MobiDB-lite"/>
    </source>
</evidence>
<evidence type="ECO:0000256" key="4">
    <source>
        <dbReference type="ARBA" id="ARBA00022806"/>
    </source>
</evidence>
<dbReference type="EC" id="3.6.4.13" evidence="1"/>
<keyword evidence="2" id="KW-0547">Nucleotide-binding</keyword>
<dbReference type="InterPro" id="IPR048333">
    <property type="entry name" value="HA2_WH"/>
</dbReference>
<dbReference type="Proteomes" id="UP001151760">
    <property type="component" value="Unassembled WGS sequence"/>
</dbReference>
<keyword evidence="4 9" id="KW-0347">Helicase</keyword>
<dbReference type="Gene3D" id="1.10.510.10">
    <property type="entry name" value="Transferase(Phosphotransferase) domain 1"/>
    <property type="match status" value="1"/>
</dbReference>
<dbReference type="InterPro" id="IPR042035">
    <property type="entry name" value="DEAH_win-hel_dom"/>
</dbReference>
<accession>A0ABQ4ZTX8</accession>
<reference evidence="9" key="2">
    <citation type="submission" date="2022-01" db="EMBL/GenBank/DDBJ databases">
        <authorList>
            <person name="Yamashiro T."/>
            <person name="Shiraishi A."/>
            <person name="Satake H."/>
            <person name="Nakayama K."/>
        </authorList>
    </citation>
    <scope>NUCLEOTIDE SEQUENCE</scope>
</reference>
<sequence>MTSCGDVYSFGILLLEVMTWKKPTDDMFNDGLSLHKFAYMALLDHVIDVIDDDAIVFQSTEANAKKVEECLVATIKIGVLCSVDSPPQRMKTEIVVIELQRILDIRVFSPPPKDCRRIIVATNIAETSLTVDGVVSETMVNQKNLSKQAEPIMPLKDPTSDMAIISRKGSNLVLEVHEKQSMNKSRQRFWELAGSKLGNILGVEKTAEQIDADTAVVGEDGEVDFKGEAKFQHLTKGEAVSDFAKSKSLSQQRQYLPIFSIRDELLQVIRENQVIVVVGETGSGKTTQLTQYLHEDGYTTYGIVGCTQPRRVAAMSVAKRVSEEMETELGDKVGYAIRFEDVTGPKTVIKYMTDGVLLRETLKDADLDKYRVVVRDKAHERSLSTDVLFGILKKVVARRRDFKLIVTSATLNAQKFSNFFGSVPIFNIPGRTFPVQILYSKTPCEYYVEAAVKQAMTIHITSAPGDILIFMKGQDEIEATCYALSERMEQLVTSTRQTVSNLLILPIYSQLPADLQAKIFQKPEDGARKCIVYNPRMGMDALQVFPVSRAAADQRAGRAGRTGPCYRLFTETAYQNEMLPQPVPEIQRTNLGNGVLLLKSLKVENLLDFDFMDPPPQDNILNSMYQLWVLGALNNVGSLTPLGWKMVEFPLDLPLAKMRTKKAICSAYFHNAARLKGVGEYINYRNGMPCHLHPSSALYGLGYTPDYVVYHEMILTTKEYMQCATSHKKKQKEEKSTMAEEMENLRKQQTEDEIRNKAKEKAKKAKQQQAVGMPGLKQGSTYLRPKKFGL</sequence>
<evidence type="ECO:0000313" key="9">
    <source>
        <dbReference type="EMBL" id="GJS93744.1"/>
    </source>
</evidence>
<evidence type="ECO:0000256" key="1">
    <source>
        <dbReference type="ARBA" id="ARBA00012552"/>
    </source>
</evidence>
<evidence type="ECO:0000256" key="2">
    <source>
        <dbReference type="ARBA" id="ARBA00022741"/>
    </source>
</evidence>
<feature type="region of interest" description="Disordered" evidence="7">
    <location>
        <begin position="729"/>
        <end position="790"/>
    </location>
</feature>
<dbReference type="Gene3D" id="1.10.10.2130">
    <property type="entry name" value="DEAH helicase family, winged-helix domain"/>
    <property type="match status" value="1"/>
</dbReference>
<dbReference type="GO" id="GO:0004386">
    <property type="term" value="F:helicase activity"/>
    <property type="evidence" value="ECO:0007669"/>
    <property type="project" value="UniProtKB-KW"/>
</dbReference>
<dbReference type="InterPro" id="IPR027417">
    <property type="entry name" value="P-loop_NTPase"/>
</dbReference>
<keyword evidence="5" id="KW-0067">ATP-binding</keyword>
<comment type="catalytic activity">
    <reaction evidence="6">
        <text>ATP + H2O = ADP + phosphate + H(+)</text>
        <dbReference type="Rhea" id="RHEA:13065"/>
        <dbReference type="ChEBI" id="CHEBI:15377"/>
        <dbReference type="ChEBI" id="CHEBI:15378"/>
        <dbReference type="ChEBI" id="CHEBI:30616"/>
        <dbReference type="ChEBI" id="CHEBI:43474"/>
        <dbReference type="ChEBI" id="CHEBI:456216"/>
        <dbReference type="EC" id="3.6.4.13"/>
    </reaction>
</comment>
<keyword evidence="3" id="KW-0378">Hydrolase</keyword>
<dbReference type="SMART" id="SM00487">
    <property type="entry name" value="DEXDc"/>
    <property type="match status" value="1"/>
</dbReference>
<dbReference type="SUPFAM" id="SSF52540">
    <property type="entry name" value="P-loop containing nucleoside triphosphate hydrolases"/>
    <property type="match status" value="1"/>
</dbReference>
<evidence type="ECO:0000259" key="8">
    <source>
        <dbReference type="PROSITE" id="PS51192"/>
    </source>
</evidence>
<evidence type="ECO:0000256" key="6">
    <source>
        <dbReference type="ARBA" id="ARBA00047984"/>
    </source>
</evidence>
<gene>
    <name evidence="9" type="ORF">Tco_0800712</name>
</gene>
<dbReference type="InterPro" id="IPR011545">
    <property type="entry name" value="DEAD/DEAH_box_helicase_dom"/>
</dbReference>
<dbReference type="InterPro" id="IPR014001">
    <property type="entry name" value="Helicase_ATP-bd"/>
</dbReference>
<proteinExistence type="predicted"/>
<dbReference type="PROSITE" id="PS51192">
    <property type="entry name" value="HELICASE_ATP_BIND_1"/>
    <property type="match status" value="1"/>
</dbReference>
<dbReference type="PANTHER" id="PTHR18934">
    <property type="entry name" value="ATP-DEPENDENT RNA HELICASE"/>
    <property type="match status" value="1"/>
</dbReference>
<dbReference type="Pfam" id="PF00270">
    <property type="entry name" value="DEAD"/>
    <property type="match status" value="1"/>
</dbReference>
<protein>
    <recommendedName>
        <fullName evidence="1">RNA helicase</fullName>
        <ecNumber evidence="1">3.6.4.13</ecNumber>
    </recommendedName>
</protein>
<name>A0ABQ4ZTX8_9ASTR</name>
<dbReference type="InterPro" id="IPR011709">
    <property type="entry name" value="DEAD-box_helicase_OB_fold"/>
</dbReference>
<dbReference type="Pfam" id="PF04408">
    <property type="entry name" value="WHD_HA2"/>
    <property type="match status" value="1"/>
</dbReference>
<evidence type="ECO:0000256" key="3">
    <source>
        <dbReference type="ARBA" id="ARBA00022801"/>
    </source>
</evidence>
<dbReference type="PANTHER" id="PTHR18934:SF91">
    <property type="entry name" value="PRE-MRNA-SPLICING FACTOR ATP-DEPENDENT RNA HELICASE PRP16"/>
    <property type="match status" value="1"/>
</dbReference>
<comment type="caution">
    <text evidence="9">The sequence shown here is derived from an EMBL/GenBank/DDBJ whole genome shotgun (WGS) entry which is preliminary data.</text>
</comment>
<dbReference type="EMBL" id="BQNB010011679">
    <property type="protein sequence ID" value="GJS93744.1"/>
    <property type="molecule type" value="Genomic_DNA"/>
</dbReference>
<dbReference type="CDD" id="cd18791">
    <property type="entry name" value="SF2_C_RHA"/>
    <property type="match status" value="1"/>
</dbReference>
<keyword evidence="10" id="KW-1185">Reference proteome</keyword>
<feature type="domain" description="Helicase ATP-binding" evidence="8">
    <location>
        <begin position="266"/>
        <end position="429"/>
    </location>
</feature>
<evidence type="ECO:0000313" key="10">
    <source>
        <dbReference type="Proteomes" id="UP001151760"/>
    </source>
</evidence>
<dbReference type="Pfam" id="PF07717">
    <property type="entry name" value="OB_NTP_bind"/>
    <property type="match status" value="1"/>
</dbReference>
<organism evidence="9 10">
    <name type="scientific">Tanacetum coccineum</name>
    <dbReference type="NCBI Taxonomy" id="301880"/>
    <lineage>
        <taxon>Eukaryota</taxon>
        <taxon>Viridiplantae</taxon>
        <taxon>Streptophyta</taxon>
        <taxon>Embryophyta</taxon>
        <taxon>Tracheophyta</taxon>
        <taxon>Spermatophyta</taxon>
        <taxon>Magnoliopsida</taxon>
        <taxon>eudicotyledons</taxon>
        <taxon>Gunneridae</taxon>
        <taxon>Pentapetalae</taxon>
        <taxon>asterids</taxon>
        <taxon>campanulids</taxon>
        <taxon>Asterales</taxon>
        <taxon>Asteraceae</taxon>
        <taxon>Asteroideae</taxon>
        <taxon>Anthemideae</taxon>
        <taxon>Anthemidinae</taxon>
        <taxon>Tanacetum</taxon>
    </lineage>
</organism>
<evidence type="ECO:0000256" key="5">
    <source>
        <dbReference type="ARBA" id="ARBA00022840"/>
    </source>
</evidence>